<reference evidence="1" key="2">
    <citation type="submission" date="2012-12" db="EMBL/GenBank/DDBJ databases">
        <authorList>
            <consortium name="WormBase Consortium"/>
            <person name="Ghedin E."/>
            <person name="Paulini M."/>
        </authorList>
    </citation>
    <scope>NUCLEOTIDE SEQUENCE</scope>
    <source>
        <strain evidence="1">FR3</strain>
    </source>
</reference>
<dbReference type="AlphaFoldDB" id="A0A1I9G9T6"/>
<name>A0A1I9G9T6_BRUMA</name>
<gene>
    <name evidence="1" type="primary">Bm11669</name>
    <name evidence="1" type="ORF">BM_Bm11669</name>
</gene>
<dbReference type="EMBL" id="LN859546">
    <property type="protein sequence ID" value="CDQ07396.1"/>
    <property type="molecule type" value="Genomic_DNA"/>
</dbReference>
<sequence length="50" mass="5684">MVPAVPEFKFVDHLRLVFFETKFLPVANFVGDDNSDDDDESSIEVVPEKV</sequence>
<reference evidence="1" key="1">
    <citation type="journal article" date="2007" name="Science">
        <title>Draft genome of the filarial nematode parasite Brugia malayi.</title>
        <authorList>
            <person name="Ghedin E."/>
            <person name="Wang S."/>
            <person name="Spiro D."/>
            <person name="Caler E."/>
            <person name="Zhao Q."/>
            <person name="Crabtree J."/>
            <person name="Allen J.E."/>
            <person name="Delcher A.L."/>
            <person name="Guiliano D.B."/>
            <person name="Miranda-Saavedra D."/>
            <person name="Angiuoli S.V."/>
            <person name="Creasy T."/>
            <person name="Amedeo P."/>
            <person name="Haas B."/>
            <person name="El-Sayed N.M."/>
            <person name="Wortman J.R."/>
            <person name="Feldblyum T."/>
            <person name="Tallon L."/>
            <person name="Schatz M."/>
            <person name="Shumway M."/>
            <person name="Koo H."/>
            <person name="Salzberg S.L."/>
            <person name="Schobel S."/>
            <person name="Pertea M."/>
            <person name="Pop M."/>
            <person name="White O."/>
            <person name="Barton G.J."/>
            <person name="Carlow C.K."/>
            <person name="Crawford M.J."/>
            <person name="Daub J."/>
            <person name="Dimmic M.W."/>
            <person name="Estes C.F."/>
            <person name="Foster J.M."/>
            <person name="Ganatra M."/>
            <person name="Gregory W.F."/>
            <person name="Johnson N.M."/>
            <person name="Jin J."/>
            <person name="Komuniecki R."/>
            <person name="Korf I."/>
            <person name="Kumar S."/>
            <person name="Laney S."/>
            <person name="Li B.W."/>
            <person name="Li W."/>
            <person name="Lindblom T.H."/>
            <person name="Lustigman S."/>
            <person name="Ma D."/>
            <person name="Maina C.V."/>
            <person name="Martin D.M."/>
            <person name="McCarter J.P."/>
            <person name="McReynolds L."/>
            <person name="Mitreva M."/>
            <person name="Nutman T.B."/>
            <person name="Parkinson J."/>
            <person name="Peregrin-Alvarez J.M."/>
            <person name="Poole C."/>
            <person name="Ren Q."/>
            <person name="Saunders L."/>
            <person name="Sluder A.E."/>
            <person name="Smith K."/>
            <person name="Stanke M."/>
            <person name="Unnasch T.R."/>
            <person name="Ware J."/>
            <person name="Wei A.D."/>
            <person name="Weil G."/>
            <person name="Williams D.J."/>
            <person name="Zhang Y."/>
            <person name="Williams S.A."/>
            <person name="Fraser-Liggett C."/>
            <person name="Slatko B."/>
            <person name="Blaxter M.L."/>
            <person name="Scott A.L."/>
        </authorList>
    </citation>
    <scope>NUCLEOTIDE SEQUENCE</scope>
    <source>
        <strain evidence="1">FR3</strain>
    </source>
</reference>
<protein>
    <submittedName>
        <fullName evidence="1">Bm11669</fullName>
    </submittedName>
</protein>
<evidence type="ECO:0000313" key="1">
    <source>
        <dbReference type="EMBL" id="CDQ07396.1"/>
    </source>
</evidence>
<proteinExistence type="predicted"/>
<accession>A0A1I9G9T6</accession>
<organism evidence="1">
    <name type="scientific">Brugia malayi</name>
    <name type="common">Filarial nematode worm</name>
    <dbReference type="NCBI Taxonomy" id="6279"/>
    <lineage>
        <taxon>Eukaryota</taxon>
        <taxon>Metazoa</taxon>
        <taxon>Ecdysozoa</taxon>
        <taxon>Nematoda</taxon>
        <taxon>Chromadorea</taxon>
        <taxon>Rhabditida</taxon>
        <taxon>Spirurina</taxon>
        <taxon>Spiruromorpha</taxon>
        <taxon>Filarioidea</taxon>
        <taxon>Onchocercidae</taxon>
        <taxon>Brugia</taxon>
    </lineage>
</organism>